<dbReference type="AlphaFoldDB" id="A0AAV8VNX8"/>
<name>A0AAV8VNX8_9CUCU</name>
<evidence type="ECO:0000256" key="1">
    <source>
        <dbReference type="SAM" id="SignalP"/>
    </source>
</evidence>
<sequence length="151" mass="16141">MAKLQIFVLVAALSQVYGNVVISTLPAYLEVSSELLPESIPFPIAPEVLPEAVPLPTAPEFATPPCVASVRAILEAILARLPEISAPGPLPIPVDPVVPELEVVPTPEVENEPETPVTITPCSACFEHINSLLTSAEKVLAVRKMSQMLRF</sequence>
<organism evidence="2 3">
    <name type="scientific">Exocentrus adspersus</name>
    <dbReference type="NCBI Taxonomy" id="1586481"/>
    <lineage>
        <taxon>Eukaryota</taxon>
        <taxon>Metazoa</taxon>
        <taxon>Ecdysozoa</taxon>
        <taxon>Arthropoda</taxon>
        <taxon>Hexapoda</taxon>
        <taxon>Insecta</taxon>
        <taxon>Pterygota</taxon>
        <taxon>Neoptera</taxon>
        <taxon>Endopterygota</taxon>
        <taxon>Coleoptera</taxon>
        <taxon>Polyphaga</taxon>
        <taxon>Cucujiformia</taxon>
        <taxon>Chrysomeloidea</taxon>
        <taxon>Cerambycidae</taxon>
        <taxon>Lamiinae</taxon>
        <taxon>Acanthocinini</taxon>
        <taxon>Exocentrus</taxon>
    </lineage>
</organism>
<evidence type="ECO:0000313" key="3">
    <source>
        <dbReference type="Proteomes" id="UP001159042"/>
    </source>
</evidence>
<dbReference type="EMBL" id="JANEYG010000047">
    <property type="protein sequence ID" value="KAJ8915943.1"/>
    <property type="molecule type" value="Genomic_DNA"/>
</dbReference>
<reference evidence="2 3" key="1">
    <citation type="journal article" date="2023" name="Insect Mol. Biol.">
        <title>Genome sequencing provides insights into the evolution of gene families encoding plant cell wall-degrading enzymes in longhorned beetles.</title>
        <authorList>
            <person name="Shin N.R."/>
            <person name="Okamura Y."/>
            <person name="Kirsch R."/>
            <person name="Pauchet Y."/>
        </authorList>
    </citation>
    <scope>NUCLEOTIDE SEQUENCE [LARGE SCALE GENOMIC DNA]</scope>
    <source>
        <strain evidence="2">EAD_L_NR</strain>
    </source>
</reference>
<proteinExistence type="predicted"/>
<feature type="signal peptide" evidence="1">
    <location>
        <begin position="1"/>
        <end position="18"/>
    </location>
</feature>
<comment type="caution">
    <text evidence="2">The sequence shown here is derived from an EMBL/GenBank/DDBJ whole genome shotgun (WGS) entry which is preliminary data.</text>
</comment>
<evidence type="ECO:0000313" key="2">
    <source>
        <dbReference type="EMBL" id="KAJ8915943.1"/>
    </source>
</evidence>
<keyword evidence="3" id="KW-1185">Reference proteome</keyword>
<gene>
    <name evidence="2" type="ORF">NQ315_016619</name>
</gene>
<accession>A0AAV8VNX8</accession>
<feature type="chain" id="PRO_5043361779" evidence="1">
    <location>
        <begin position="19"/>
        <end position="151"/>
    </location>
</feature>
<protein>
    <submittedName>
        <fullName evidence="2">Uncharacterized protein</fullName>
    </submittedName>
</protein>
<keyword evidence="1" id="KW-0732">Signal</keyword>
<dbReference type="Proteomes" id="UP001159042">
    <property type="component" value="Unassembled WGS sequence"/>
</dbReference>